<sequence>MKEFLPKLIPNTIMFLVITVFISIFKSVFGEINSSVGVTIVVALLVLMQKDLTKKPIENFLKLLTINVFLGIVSHISYGNMWIGIVLNFITLGLIGYLLTKDLNKSIILPYGLQYLFMLYKPVQGIDFTNRMIALIFGAVLIMASQYIVHSSKKEANAVGEVEDRNKLEAEICVAKYDNDEYKKFRLFEKDIYIHKKRALYAIKLGALTSITAFVTQYLGLAQGAWMSYTIFSLTEIYSEDTKVRSKKRVEGTMIGGLIVIISFLVLKDDTSRTLIILLAGYLNPFFKDYKHIIILVTISSVAPLALSHGSIFAVGQRLMFVIIGAILALIVDKLIYVTKHEDNFNKMASIKI</sequence>
<feature type="domain" description="Integral membrane bound transporter" evidence="6">
    <location>
        <begin position="212"/>
        <end position="332"/>
    </location>
</feature>
<dbReference type="Pfam" id="PF13515">
    <property type="entry name" value="FUSC_2"/>
    <property type="match status" value="1"/>
</dbReference>
<reference evidence="7 8" key="1">
    <citation type="journal article" date="2017" name="Genome Announc.">
        <title>Draft Genome Sequence of Romboutsia weinsteinii sp. nov. Strain CCRI-19649(T) Isolated from Surface Water.</title>
        <authorList>
            <person name="Maheux A.F."/>
            <person name="Boudreau D.K."/>
            <person name="Berube E."/>
            <person name="Boissinot M."/>
            <person name="Cantin P."/>
            <person name="Raymond F."/>
            <person name="Corbeil J."/>
            <person name="Omar R.F."/>
            <person name="Bergeron M.G."/>
        </authorList>
    </citation>
    <scope>NUCLEOTIDE SEQUENCE [LARGE SCALE GENOMIC DNA]</scope>
    <source>
        <strain evidence="7 8">CCRI-19649</strain>
    </source>
</reference>
<dbReference type="Proteomes" id="UP000215694">
    <property type="component" value="Unassembled WGS sequence"/>
</dbReference>
<keyword evidence="2 5" id="KW-0812">Transmembrane</keyword>
<comment type="caution">
    <text evidence="7">The sequence shown here is derived from an EMBL/GenBank/DDBJ whole genome shotgun (WGS) entry which is preliminary data.</text>
</comment>
<dbReference type="AlphaFoldDB" id="A0A371J0X3"/>
<dbReference type="OrthoDB" id="1654636at2"/>
<evidence type="ECO:0000256" key="5">
    <source>
        <dbReference type="SAM" id="Phobius"/>
    </source>
</evidence>
<name>A0A371J0X3_9FIRM</name>
<evidence type="ECO:0000313" key="8">
    <source>
        <dbReference type="Proteomes" id="UP000215694"/>
    </source>
</evidence>
<comment type="subcellular location">
    <subcellularLocation>
        <location evidence="1">Membrane</location>
        <topology evidence="1">Multi-pass membrane protein</topology>
    </subcellularLocation>
</comment>
<proteinExistence type="predicted"/>
<feature type="transmembrane region" description="Helical" evidence="5">
    <location>
        <begin position="205"/>
        <end position="229"/>
    </location>
</feature>
<keyword evidence="4 5" id="KW-0472">Membrane</keyword>
<feature type="transmembrane region" description="Helical" evidence="5">
    <location>
        <begin position="7"/>
        <end position="26"/>
    </location>
</feature>
<keyword evidence="8" id="KW-1185">Reference proteome</keyword>
<feature type="transmembrane region" description="Helical" evidence="5">
    <location>
        <begin position="32"/>
        <end position="48"/>
    </location>
</feature>
<dbReference type="EMBL" id="NOJY02000030">
    <property type="protein sequence ID" value="RDY26318.1"/>
    <property type="molecule type" value="Genomic_DNA"/>
</dbReference>
<feature type="transmembrane region" description="Helical" evidence="5">
    <location>
        <begin position="60"/>
        <end position="76"/>
    </location>
</feature>
<evidence type="ECO:0000256" key="3">
    <source>
        <dbReference type="ARBA" id="ARBA00022989"/>
    </source>
</evidence>
<feature type="transmembrane region" description="Helical" evidence="5">
    <location>
        <begin position="293"/>
        <end position="313"/>
    </location>
</feature>
<dbReference type="InterPro" id="IPR049453">
    <property type="entry name" value="Memb_transporter_dom"/>
</dbReference>
<gene>
    <name evidence="7" type="ORF">CHL78_014145</name>
</gene>
<evidence type="ECO:0000256" key="1">
    <source>
        <dbReference type="ARBA" id="ARBA00004141"/>
    </source>
</evidence>
<feature type="transmembrane region" description="Helical" evidence="5">
    <location>
        <begin position="132"/>
        <end position="149"/>
    </location>
</feature>
<evidence type="ECO:0000256" key="2">
    <source>
        <dbReference type="ARBA" id="ARBA00022692"/>
    </source>
</evidence>
<evidence type="ECO:0000259" key="6">
    <source>
        <dbReference type="Pfam" id="PF13515"/>
    </source>
</evidence>
<organism evidence="7 8">
    <name type="scientific">Romboutsia weinsteinii</name>
    <dbReference type="NCBI Taxonomy" id="2020949"/>
    <lineage>
        <taxon>Bacteria</taxon>
        <taxon>Bacillati</taxon>
        <taxon>Bacillota</taxon>
        <taxon>Clostridia</taxon>
        <taxon>Peptostreptococcales</taxon>
        <taxon>Peptostreptococcaceae</taxon>
        <taxon>Romboutsia</taxon>
    </lineage>
</organism>
<evidence type="ECO:0000256" key="4">
    <source>
        <dbReference type="ARBA" id="ARBA00023136"/>
    </source>
</evidence>
<dbReference type="GO" id="GO:0016020">
    <property type="term" value="C:membrane"/>
    <property type="evidence" value="ECO:0007669"/>
    <property type="project" value="UniProtKB-SubCell"/>
</dbReference>
<feature type="transmembrane region" description="Helical" evidence="5">
    <location>
        <begin position="249"/>
        <end position="267"/>
    </location>
</feature>
<keyword evidence="3 5" id="KW-1133">Transmembrane helix</keyword>
<accession>A0A371J0X3</accession>
<evidence type="ECO:0000313" key="7">
    <source>
        <dbReference type="EMBL" id="RDY26318.1"/>
    </source>
</evidence>
<feature type="transmembrane region" description="Helical" evidence="5">
    <location>
        <begin position="319"/>
        <end position="338"/>
    </location>
</feature>
<feature type="transmembrane region" description="Helical" evidence="5">
    <location>
        <begin position="82"/>
        <end position="100"/>
    </location>
</feature>
<dbReference type="RefSeq" id="WP_094369805.1">
    <property type="nucleotide sequence ID" value="NZ_NOJY02000030.1"/>
</dbReference>
<feature type="transmembrane region" description="Helical" evidence="5">
    <location>
        <begin position="107"/>
        <end position="126"/>
    </location>
</feature>
<protein>
    <submittedName>
        <fullName evidence="7">FUSC family protein</fullName>
    </submittedName>
</protein>